<accession>A0A3L6ET95</accession>
<dbReference type="InterPro" id="IPR005378">
    <property type="entry name" value="Vps35"/>
</dbReference>
<reference evidence="15 16" key="1">
    <citation type="journal article" date="2018" name="Nat. Genet.">
        <title>Extensive intraspecific gene order and gene structural variations between Mo17 and other maize genomes.</title>
        <authorList>
            <person name="Sun S."/>
            <person name="Zhou Y."/>
            <person name="Chen J."/>
            <person name="Shi J."/>
            <person name="Zhao H."/>
            <person name="Zhao H."/>
            <person name="Song W."/>
            <person name="Zhang M."/>
            <person name="Cui Y."/>
            <person name="Dong X."/>
            <person name="Liu H."/>
            <person name="Ma X."/>
            <person name="Jiao Y."/>
            <person name="Wang B."/>
            <person name="Wei X."/>
            <person name="Stein J.C."/>
            <person name="Glaubitz J.C."/>
            <person name="Lu F."/>
            <person name="Yu G."/>
            <person name="Liang C."/>
            <person name="Fengler K."/>
            <person name="Li B."/>
            <person name="Rafalski A."/>
            <person name="Schnable P.S."/>
            <person name="Ware D.H."/>
            <person name="Buckler E.S."/>
            <person name="Lai J."/>
        </authorList>
    </citation>
    <scope>NUCLEOTIDE SEQUENCE [LARGE SCALE GENOMIC DNA]</scope>
    <source>
        <strain evidence="16">cv. Missouri 17</strain>
        <tissue evidence="15">Seedling</tissue>
    </source>
</reference>
<protein>
    <submittedName>
        <fullName evidence="15">Vacuolar protein sorting-associated protein 35B</fullName>
    </submittedName>
</protein>
<evidence type="ECO:0000256" key="6">
    <source>
        <dbReference type="ARBA" id="ARBA00022448"/>
    </source>
</evidence>
<dbReference type="GO" id="GO:0005794">
    <property type="term" value="C:Golgi apparatus"/>
    <property type="evidence" value="ECO:0007669"/>
    <property type="project" value="UniProtKB-SubCell"/>
</dbReference>
<dbReference type="Proteomes" id="UP000251960">
    <property type="component" value="Chromosome 5"/>
</dbReference>
<organism evidence="15 16">
    <name type="scientific">Zea mays</name>
    <name type="common">Maize</name>
    <dbReference type="NCBI Taxonomy" id="4577"/>
    <lineage>
        <taxon>Eukaryota</taxon>
        <taxon>Viridiplantae</taxon>
        <taxon>Streptophyta</taxon>
        <taxon>Embryophyta</taxon>
        <taxon>Tracheophyta</taxon>
        <taxon>Spermatophyta</taxon>
        <taxon>Magnoliopsida</taxon>
        <taxon>Liliopsida</taxon>
        <taxon>Poales</taxon>
        <taxon>Poaceae</taxon>
        <taxon>PACMAD clade</taxon>
        <taxon>Panicoideae</taxon>
        <taxon>Andropogonodae</taxon>
        <taxon>Andropogoneae</taxon>
        <taxon>Tripsacinae</taxon>
        <taxon>Zea</taxon>
    </lineage>
</organism>
<dbReference type="PANTHER" id="PTHR11099">
    <property type="entry name" value="VACUOLAR SORTING PROTEIN 35"/>
    <property type="match status" value="1"/>
</dbReference>
<keyword evidence="10" id="KW-0333">Golgi apparatus</keyword>
<dbReference type="ExpressionAtlas" id="A0A3L6ET95">
    <property type="expression patterns" value="baseline and differential"/>
</dbReference>
<evidence type="ECO:0000313" key="16">
    <source>
        <dbReference type="Proteomes" id="UP000251960"/>
    </source>
</evidence>
<evidence type="ECO:0000256" key="12">
    <source>
        <dbReference type="PROSITE-ProRule" id="PRU00176"/>
    </source>
</evidence>
<dbReference type="GO" id="GO:0003723">
    <property type="term" value="F:RNA binding"/>
    <property type="evidence" value="ECO:0007669"/>
    <property type="project" value="UniProtKB-UniRule"/>
</dbReference>
<dbReference type="GO" id="GO:0010008">
    <property type="term" value="C:endosome membrane"/>
    <property type="evidence" value="ECO:0007669"/>
    <property type="project" value="UniProtKB-SubCell"/>
</dbReference>
<dbReference type="EMBL" id="NCVQ01000006">
    <property type="protein sequence ID" value="PWZ24090.1"/>
    <property type="molecule type" value="Genomic_DNA"/>
</dbReference>
<comment type="caution">
    <text evidence="15">The sequence shown here is derived from an EMBL/GenBank/DDBJ whole genome shotgun (WGS) entry which is preliminary data.</text>
</comment>
<dbReference type="PROSITE" id="PS50102">
    <property type="entry name" value="RRM"/>
    <property type="match status" value="4"/>
</dbReference>
<keyword evidence="11" id="KW-0472">Membrane</keyword>
<feature type="domain" description="RRM" evidence="14">
    <location>
        <begin position="1390"/>
        <end position="1456"/>
    </location>
</feature>
<feature type="region of interest" description="Disordered" evidence="13">
    <location>
        <begin position="947"/>
        <end position="984"/>
    </location>
</feature>
<evidence type="ECO:0000256" key="11">
    <source>
        <dbReference type="ARBA" id="ARBA00023136"/>
    </source>
</evidence>
<keyword evidence="12" id="KW-0694">RNA-binding</keyword>
<dbReference type="GO" id="GO:0015031">
    <property type="term" value="P:protein transport"/>
    <property type="evidence" value="ECO:0007669"/>
    <property type="project" value="UniProtKB-KW"/>
</dbReference>
<dbReference type="SUPFAM" id="SSF54928">
    <property type="entry name" value="RNA-binding domain, RBD"/>
    <property type="match status" value="3"/>
</dbReference>
<sequence>MAAASTSVRVLPDGGADDEERWLAEGIAGVQQNAFYMHRALVSPLRNYTPTSLPATAASFLGPCSNHAIWAQDSNNLKDALKYSAQMLSELRTSRLSPHKYYELYMRAFDEMKKLEMFFREETRRGSCSVVDLYELVQHAGNVLPRLENSVQRYMLETVSMSIAQSYLLCTVGSVYIKSKEAPAKDVLKDLVEMCRGIQHPLRGLFLRSYLSQISRDKLPDIGSEYEGDVENINDAVEFVLQNFIEMNKLWVRMQHQGPAREKEKRGKERNELRDLVGKNLHVLSQIDGVDLDMYKETVLPRILEQVVNCKDDLAQFYLMDCIIQVFPDEYHLQTLETLLSAFPQLQPSVDIKTVLSQLMDRLSNYAASSPELLPEFLQVEAFAKFSNAIGKVIEAQPDMPVVGAITLYVSLLTFTLRVHPDRLDYVDQVLGACVKKLSGKAKLEDSRATKQIVALLSAPLEKYSNIVTSLELSNYPRVMDYLDNATTKVMAVVIIQSIMKNTTCISTSDKIEALFDLIKGLIKDMDGAQDDELDEEDFKEEQNSVARLIHMLHNDDPEEMLKILCTVQKHILQGGPKRLTFTVPSLVFSSLKLVRRLQGQDGDVTGEDVPATPKKIFQILHQTIEALSCVPSPELALRLYLQCAEAANDCDLEPVAYEFFTQAFILYEEEITDSKAQITAIHLIIGTLQRMNIFGVENRDTLTHKTTGYSAKLLKKPDQCRAVYACSHLFWTDDQDGIMDGERVLLCLKRALRIANAAQQMASATRGSSGSVTLFIEILNKYLYFFEKGIPQITNTVIQDLIELIRTEKQSDNSVADPSTEAFFSSTLREIETVSFSSIQLKDVYMSCYSQISRSERVCSPIGNIFRFSQVAISCPLLEAVFSEVGPVRRCFMVAEKGSEKSRGFGFVQFATVQDADRAIQQKNGSPVAGRKIRVKLAMNRAPLKERLQKGNMQVKDSDAKDEADEISPAEKHKGKSHKTDPEQLHLLSNDAKVSKEAPIGDSEKVKNSEKQRVAKTVIFGGLLDSAMASEVFRQARDIGSVVSVNYPLPKEEMRFNAEGLRGRNLPRAASTRAAAVSSHIISYSRCRKRQRGTTQQSEGDATDEMDEDNDDESGSAEVAGLARDGCTSDMAAVLFASVKSAWDSVVQLHNKEVKGATVWARQLGGEGSKIRKWRAIVRNLPFKITEKEIVDMFSSAGFVWDVTIPHKSDEGISKGFAFVSFTRKQDAENAIKNINGKVVAKRPVAVDWAVPKKVYTVAAKVDAKDNEPENIPDNVSDDDTSDDNLVGEASFELDQETSNRPSEDDFETEADISKKVLENLIKSSEKSEPSGIEGSDIGTDTETEDDTSEKEKSDSPVADKLAKSKRVTDAEISNPASKPKKNDTGLDRTIFISNLPFDISNEEFCTVSRRPRGTGFMKFSTTEAADAAISAASVAPGLGISLKSRPLNVMKAMDKESAHKKALEKAKTEEGEILAGTPAAEGVSDADMNKRNWLARRKAEMLQSPKFHVSRTRLIIYNLPKTMTINDVKKLCREAVISRATKQNPVIRKVNILKNEKKGIQKHSRGVAFVDFQEHEHALVALRVLNNNPETFGSERRPIVEFALEDVEKVRLQKIRMERHRKSAVETAEVQQTPSGDQPASEGRNADNSRTFRKGNKRKSHSLPSKPSDSVEGLAKDPPVPGVRNAKTAKRARKSNVGTILPDRGLTDATPNTAQNVGFLYWYLMILINNFSSFTALNWC</sequence>
<dbReference type="FunFam" id="1.25.40.660:FF:000003">
    <property type="entry name" value="Vacuolar protein sorting-associated protein 35"/>
    <property type="match status" value="1"/>
</dbReference>
<evidence type="ECO:0000256" key="4">
    <source>
        <dbReference type="ARBA" id="ARBA00004546"/>
    </source>
</evidence>
<dbReference type="InterPro" id="IPR042491">
    <property type="entry name" value="Vps35_C"/>
</dbReference>
<comment type="similarity">
    <text evidence="5">Belongs to the VPS35 family.</text>
</comment>
<evidence type="ECO:0000256" key="2">
    <source>
        <dbReference type="ARBA" id="ARBA00004179"/>
    </source>
</evidence>
<dbReference type="InterPro" id="IPR016024">
    <property type="entry name" value="ARM-type_fold"/>
</dbReference>
<evidence type="ECO:0000256" key="10">
    <source>
        <dbReference type="ARBA" id="ARBA00023034"/>
    </source>
</evidence>
<dbReference type="FunFam" id="3.30.70.330:FF:000481">
    <property type="entry name" value="RNA-binding (RRM/RBD/RNP motifs) family protein"/>
    <property type="match status" value="1"/>
</dbReference>
<feature type="compositionally biased region" description="Basic residues" evidence="13">
    <location>
        <begin position="1653"/>
        <end position="1663"/>
    </location>
</feature>
<evidence type="ECO:0000313" key="15">
    <source>
        <dbReference type="EMBL" id="PWZ24090.1"/>
    </source>
</evidence>
<keyword evidence="8" id="KW-0967">Endosome</keyword>
<feature type="region of interest" description="Disordered" evidence="13">
    <location>
        <begin position="1292"/>
        <end position="1311"/>
    </location>
</feature>
<dbReference type="GO" id="GO:0042147">
    <property type="term" value="P:retrograde transport, endosome to Golgi"/>
    <property type="evidence" value="ECO:0007669"/>
    <property type="project" value="InterPro"/>
</dbReference>
<dbReference type="FunFam" id="3.30.70.330:FF:000182">
    <property type="entry name" value="RNA-binding motif protein 28"/>
    <property type="match status" value="1"/>
</dbReference>
<keyword evidence="6" id="KW-0813">Transport</keyword>
<evidence type="ECO:0000256" key="8">
    <source>
        <dbReference type="ARBA" id="ARBA00022753"/>
    </source>
</evidence>
<evidence type="ECO:0000256" key="5">
    <source>
        <dbReference type="ARBA" id="ARBA00006536"/>
    </source>
</evidence>
<evidence type="ECO:0000256" key="3">
    <source>
        <dbReference type="ARBA" id="ARBA00004496"/>
    </source>
</evidence>
<evidence type="ECO:0000256" key="7">
    <source>
        <dbReference type="ARBA" id="ARBA00022490"/>
    </source>
</evidence>
<dbReference type="CDD" id="cd12416">
    <property type="entry name" value="RRM4_RBM28_like"/>
    <property type="match status" value="1"/>
</dbReference>
<evidence type="ECO:0000259" key="14">
    <source>
        <dbReference type="PROSITE" id="PS50102"/>
    </source>
</evidence>
<keyword evidence="9" id="KW-0653">Protein transport</keyword>
<dbReference type="PANTHER" id="PTHR11099:SF0">
    <property type="entry name" value="VACUOLAR PROTEIN SORTING-ASSOCIATED PROTEIN 35"/>
    <property type="match status" value="1"/>
</dbReference>
<dbReference type="Pfam" id="PF00076">
    <property type="entry name" value="RRM_1"/>
    <property type="match status" value="2"/>
</dbReference>
<gene>
    <name evidence="15" type="primary">VPS35B_0</name>
    <name evidence="15" type="ORF">Zm00014a_002111</name>
</gene>
<dbReference type="Gene3D" id="3.30.70.330">
    <property type="match status" value="4"/>
</dbReference>
<feature type="compositionally biased region" description="Acidic residues" evidence="13">
    <location>
        <begin position="1341"/>
        <end position="1350"/>
    </location>
</feature>
<feature type="region of interest" description="Disordered" evidence="13">
    <location>
        <begin position="1323"/>
        <end position="1387"/>
    </location>
</feature>
<name>A0A3L6ET95_MAIZE</name>
<dbReference type="InterPro" id="IPR012677">
    <property type="entry name" value="Nucleotide-bd_a/b_plait_sf"/>
</dbReference>
<evidence type="ECO:0000256" key="13">
    <source>
        <dbReference type="SAM" id="MobiDB-lite"/>
    </source>
</evidence>
<feature type="domain" description="RRM" evidence="14">
    <location>
        <begin position="863"/>
        <end position="941"/>
    </location>
</feature>
<evidence type="ECO:0000256" key="9">
    <source>
        <dbReference type="ARBA" id="ARBA00022927"/>
    </source>
</evidence>
<comment type="subcellular location">
    <subcellularLocation>
        <location evidence="3">Cytoplasm</location>
    </subcellularLocation>
    <subcellularLocation>
        <location evidence="1">Endosome membrane</location>
        <topology evidence="1">Peripheral membrane protein</topology>
        <orientation evidence="1">Cytoplasmic side</orientation>
    </subcellularLocation>
    <subcellularLocation>
        <location evidence="4">Golgi apparatus</location>
        <location evidence="4">trans-Golgi network membrane</location>
        <topology evidence="4">Peripheral membrane protein</topology>
        <orientation evidence="4">Cytoplasmic side</orientation>
    </subcellularLocation>
    <subcellularLocation>
        <location evidence="2">Prevacuolar compartment membrane</location>
        <topology evidence="2">Peripheral membrane protein</topology>
        <orientation evidence="2">Cytoplasmic side</orientation>
    </subcellularLocation>
</comment>
<evidence type="ECO:0000256" key="1">
    <source>
        <dbReference type="ARBA" id="ARBA00004125"/>
    </source>
</evidence>
<dbReference type="SUPFAM" id="SSF48371">
    <property type="entry name" value="ARM repeat"/>
    <property type="match status" value="1"/>
</dbReference>
<feature type="region of interest" description="Disordered" evidence="13">
    <location>
        <begin position="1623"/>
        <end position="1711"/>
    </location>
</feature>
<keyword evidence="7" id="KW-0963">Cytoplasm</keyword>
<dbReference type="SMART" id="SM00360">
    <property type="entry name" value="RRM"/>
    <property type="match status" value="4"/>
</dbReference>
<feature type="region of interest" description="Disordered" evidence="13">
    <location>
        <begin position="1267"/>
        <end position="1287"/>
    </location>
</feature>
<dbReference type="InterPro" id="IPR000504">
    <property type="entry name" value="RRM_dom"/>
</dbReference>
<dbReference type="CDD" id="cd12414">
    <property type="entry name" value="RRM2_RBM28_like"/>
    <property type="match status" value="1"/>
</dbReference>
<dbReference type="GO" id="GO:0005829">
    <property type="term" value="C:cytosol"/>
    <property type="evidence" value="ECO:0007669"/>
    <property type="project" value="GOC"/>
</dbReference>
<dbReference type="InterPro" id="IPR035979">
    <property type="entry name" value="RBD_domain_sf"/>
</dbReference>
<proteinExistence type="inferred from homology"/>
<feature type="domain" description="RRM" evidence="14">
    <location>
        <begin position="1514"/>
        <end position="1607"/>
    </location>
</feature>
<dbReference type="GO" id="GO:0030906">
    <property type="term" value="C:retromer, cargo-selective complex"/>
    <property type="evidence" value="ECO:0007669"/>
    <property type="project" value="InterPro"/>
</dbReference>
<feature type="domain" description="RRM" evidence="14">
    <location>
        <begin position="1175"/>
        <end position="1253"/>
    </location>
</feature>
<feature type="compositionally biased region" description="Polar residues" evidence="13">
    <location>
        <begin position="1631"/>
        <end position="1640"/>
    </location>
</feature>
<dbReference type="Gene3D" id="1.25.40.660">
    <property type="entry name" value="Vacuolar protein sorting-associated protein 35, helical subcomplex Vps35-C"/>
    <property type="match status" value="1"/>
</dbReference>
<feature type="region of interest" description="Disordered" evidence="13">
    <location>
        <begin position="1089"/>
        <end position="1118"/>
    </location>
</feature>
<feature type="compositionally biased region" description="Acidic residues" evidence="13">
    <location>
        <begin position="1102"/>
        <end position="1116"/>
    </location>
</feature>
<feature type="compositionally biased region" description="Basic and acidic residues" evidence="13">
    <location>
        <begin position="1362"/>
        <end position="1371"/>
    </location>
</feature>
<dbReference type="Pfam" id="PF03635">
    <property type="entry name" value="Vps35"/>
    <property type="match status" value="1"/>
</dbReference>